<accession>A0A9X4RD70</accession>
<feature type="signal peptide" evidence="1">
    <location>
        <begin position="1"/>
        <end position="26"/>
    </location>
</feature>
<name>A0A9X4RD70_9ACTN</name>
<feature type="domain" description="SGNH hydrolase-type esterase" evidence="2">
    <location>
        <begin position="38"/>
        <end position="282"/>
    </location>
</feature>
<dbReference type="SUPFAM" id="SSF52266">
    <property type="entry name" value="SGNH hydrolase"/>
    <property type="match status" value="1"/>
</dbReference>
<keyword evidence="3" id="KW-0378">Hydrolase</keyword>
<dbReference type="InterPro" id="IPR036514">
    <property type="entry name" value="SGNH_hydro_sf"/>
</dbReference>
<reference evidence="3" key="1">
    <citation type="submission" date="2022-08" db="EMBL/GenBank/DDBJ databases">
        <title>Genome analysis of Corynebacteriales strain.</title>
        <authorList>
            <person name="Lee S.D."/>
        </authorList>
    </citation>
    <scope>NUCLEOTIDE SEQUENCE</scope>
    <source>
        <strain evidence="3">D3-21</strain>
    </source>
</reference>
<proteinExistence type="predicted"/>
<feature type="chain" id="PRO_5040823689" evidence="1">
    <location>
        <begin position="27"/>
        <end position="311"/>
    </location>
</feature>
<dbReference type="CDD" id="cd00229">
    <property type="entry name" value="SGNH_hydrolase"/>
    <property type="match status" value="1"/>
</dbReference>
<dbReference type="Proteomes" id="UP001152755">
    <property type="component" value="Unassembled WGS sequence"/>
</dbReference>
<evidence type="ECO:0000259" key="2">
    <source>
        <dbReference type="Pfam" id="PF13472"/>
    </source>
</evidence>
<dbReference type="InterPro" id="IPR013830">
    <property type="entry name" value="SGNH_hydro"/>
</dbReference>
<dbReference type="Pfam" id="PF13472">
    <property type="entry name" value="Lipase_GDSL_2"/>
    <property type="match status" value="1"/>
</dbReference>
<dbReference type="Gene3D" id="3.40.50.1110">
    <property type="entry name" value="SGNH hydrolase"/>
    <property type="match status" value="1"/>
</dbReference>
<evidence type="ECO:0000256" key="1">
    <source>
        <dbReference type="SAM" id="SignalP"/>
    </source>
</evidence>
<comment type="caution">
    <text evidence="3">The sequence shown here is derived from an EMBL/GenBank/DDBJ whole genome shotgun (WGS) entry which is preliminary data.</text>
</comment>
<dbReference type="AlphaFoldDB" id="A0A9X4RD70"/>
<sequence>MRVKMLPLIATAAIAIGLVAAPAATADPAPGTTYYLSLGDSLAAGYQPAPPPGGDTDRGYANVIYNTLKAKEPGLQLEKLGCDGETTTSMIKGNTCPYPSATSQLDAAKKFLAAHKGQVKYVTINIGANDIYHCINGSGTGSLGSSGVPDVGCITSELATINTNLNSIDKQVRAAGGETPRYVGMNYYNPALAGWIKGGLSRVEADATAVLNNLLSATIVQANIANGFRTADVLSAFSNNDFGNFENVPPYGSLPRNVARICQWTWMCSMNNIHANDQGYQVIADTFLPLLTSSGTGSSMSSTGSAGSSGS</sequence>
<dbReference type="EMBL" id="JANRHA010000003">
    <property type="protein sequence ID" value="MDG3014359.1"/>
    <property type="molecule type" value="Genomic_DNA"/>
</dbReference>
<organism evidence="3 4">
    <name type="scientific">Speluncibacter jeojiensis</name>
    <dbReference type="NCBI Taxonomy" id="2710754"/>
    <lineage>
        <taxon>Bacteria</taxon>
        <taxon>Bacillati</taxon>
        <taxon>Actinomycetota</taxon>
        <taxon>Actinomycetes</taxon>
        <taxon>Mycobacteriales</taxon>
        <taxon>Speluncibacteraceae</taxon>
        <taxon>Speluncibacter</taxon>
    </lineage>
</organism>
<dbReference type="GO" id="GO:0016787">
    <property type="term" value="F:hydrolase activity"/>
    <property type="evidence" value="ECO:0007669"/>
    <property type="project" value="UniProtKB-KW"/>
</dbReference>
<evidence type="ECO:0000313" key="3">
    <source>
        <dbReference type="EMBL" id="MDG3014359.1"/>
    </source>
</evidence>
<keyword evidence="4" id="KW-1185">Reference proteome</keyword>
<dbReference type="RefSeq" id="WP_277832335.1">
    <property type="nucleotide sequence ID" value="NZ_JAAIVF010000002.1"/>
</dbReference>
<evidence type="ECO:0000313" key="4">
    <source>
        <dbReference type="Proteomes" id="UP001152755"/>
    </source>
</evidence>
<protein>
    <submittedName>
        <fullName evidence="3">SGNH/GDSL hydrolase family protein</fullName>
    </submittedName>
</protein>
<gene>
    <name evidence="3" type="ORF">NVS88_07285</name>
</gene>
<keyword evidence="1" id="KW-0732">Signal</keyword>